<sequence length="75" mass="8275">MRPMRTLLGGCGGGTRPRPEVAVPTTRPDQLYGAVTAAVLSPKGHSIKLYFMTITRSKRPIWRVEAALARRRAVE</sequence>
<accession>A0A4C1SYF5</accession>
<protein>
    <submittedName>
        <fullName evidence="2">Uncharacterized protein</fullName>
    </submittedName>
</protein>
<proteinExistence type="predicted"/>
<feature type="region of interest" description="Disordered" evidence="1">
    <location>
        <begin position="1"/>
        <end position="24"/>
    </location>
</feature>
<gene>
    <name evidence="2" type="ORF">EVAR_4397_1</name>
</gene>
<evidence type="ECO:0000256" key="1">
    <source>
        <dbReference type="SAM" id="MobiDB-lite"/>
    </source>
</evidence>
<keyword evidence="3" id="KW-1185">Reference proteome</keyword>
<dbReference type="Proteomes" id="UP000299102">
    <property type="component" value="Unassembled WGS sequence"/>
</dbReference>
<comment type="caution">
    <text evidence="2">The sequence shown here is derived from an EMBL/GenBank/DDBJ whole genome shotgun (WGS) entry which is preliminary data.</text>
</comment>
<organism evidence="2 3">
    <name type="scientific">Eumeta variegata</name>
    <name type="common">Bagworm moth</name>
    <name type="synonym">Eumeta japonica</name>
    <dbReference type="NCBI Taxonomy" id="151549"/>
    <lineage>
        <taxon>Eukaryota</taxon>
        <taxon>Metazoa</taxon>
        <taxon>Ecdysozoa</taxon>
        <taxon>Arthropoda</taxon>
        <taxon>Hexapoda</taxon>
        <taxon>Insecta</taxon>
        <taxon>Pterygota</taxon>
        <taxon>Neoptera</taxon>
        <taxon>Endopterygota</taxon>
        <taxon>Lepidoptera</taxon>
        <taxon>Glossata</taxon>
        <taxon>Ditrysia</taxon>
        <taxon>Tineoidea</taxon>
        <taxon>Psychidae</taxon>
        <taxon>Oiketicinae</taxon>
        <taxon>Eumeta</taxon>
    </lineage>
</organism>
<dbReference type="AlphaFoldDB" id="A0A4C1SYF5"/>
<evidence type="ECO:0000313" key="3">
    <source>
        <dbReference type="Proteomes" id="UP000299102"/>
    </source>
</evidence>
<name>A0A4C1SYF5_EUMVA</name>
<reference evidence="2 3" key="1">
    <citation type="journal article" date="2019" name="Commun. Biol.">
        <title>The bagworm genome reveals a unique fibroin gene that provides high tensile strength.</title>
        <authorList>
            <person name="Kono N."/>
            <person name="Nakamura H."/>
            <person name="Ohtoshi R."/>
            <person name="Tomita M."/>
            <person name="Numata K."/>
            <person name="Arakawa K."/>
        </authorList>
    </citation>
    <scope>NUCLEOTIDE SEQUENCE [LARGE SCALE GENOMIC DNA]</scope>
</reference>
<evidence type="ECO:0000313" key="2">
    <source>
        <dbReference type="EMBL" id="GBP06955.1"/>
    </source>
</evidence>
<dbReference type="EMBL" id="BGZK01000024">
    <property type="protein sequence ID" value="GBP06955.1"/>
    <property type="molecule type" value="Genomic_DNA"/>
</dbReference>